<dbReference type="PROSITE" id="PS00909">
    <property type="entry name" value="MR_MLE_2"/>
    <property type="match status" value="1"/>
</dbReference>
<protein>
    <submittedName>
        <fullName evidence="3">O-succinylbenzoate synthase</fullName>
    </submittedName>
</protein>
<dbReference type="RefSeq" id="WP_283412736.1">
    <property type="nucleotide sequence ID" value="NZ_FXUA01000003.1"/>
</dbReference>
<evidence type="ECO:0000256" key="1">
    <source>
        <dbReference type="ARBA" id="ARBA00022723"/>
    </source>
</evidence>
<dbReference type="CDD" id="cd03320">
    <property type="entry name" value="OSBS"/>
    <property type="match status" value="1"/>
</dbReference>
<dbReference type="Proteomes" id="UP001157915">
    <property type="component" value="Unassembled WGS sequence"/>
</dbReference>
<dbReference type="InterPro" id="IPR018110">
    <property type="entry name" value="Mandel_Rmase/mucon_lact_enz_CS"/>
</dbReference>
<keyword evidence="4" id="KW-1185">Reference proteome</keyword>
<dbReference type="PANTHER" id="PTHR48073">
    <property type="entry name" value="O-SUCCINYLBENZOATE SYNTHASE-RELATED"/>
    <property type="match status" value="1"/>
</dbReference>
<dbReference type="Gene3D" id="3.20.20.120">
    <property type="entry name" value="Enolase-like C-terminal domain"/>
    <property type="match status" value="1"/>
</dbReference>
<keyword evidence="1" id="KW-0479">Metal-binding</keyword>
<evidence type="ECO:0000259" key="2">
    <source>
        <dbReference type="SMART" id="SM00922"/>
    </source>
</evidence>
<dbReference type="SFLD" id="SFLDF00009">
    <property type="entry name" value="o-succinylbenzoate_synthase"/>
    <property type="match status" value="1"/>
</dbReference>
<evidence type="ECO:0000313" key="3">
    <source>
        <dbReference type="EMBL" id="SMP20943.1"/>
    </source>
</evidence>
<dbReference type="EMBL" id="FXUA01000003">
    <property type="protein sequence ID" value="SMP20943.1"/>
    <property type="molecule type" value="Genomic_DNA"/>
</dbReference>
<dbReference type="Pfam" id="PF13378">
    <property type="entry name" value="MR_MLE_C"/>
    <property type="match status" value="1"/>
</dbReference>
<comment type="caution">
    <text evidence="3">The sequence shown here is derived from an EMBL/GenBank/DDBJ whole genome shotgun (WGS) entry which is preliminary data.</text>
</comment>
<dbReference type="SFLD" id="SFLDG00180">
    <property type="entry name" value="muconate_cycloisomerase"/>
    <property type="match status" value="1"/>
</dbReference>
<proteinExistence type="predicted"/>
<accession>A0ABY1NXD0</accession>
<dbReference type="InterPro" id="IPR029065">
    <property type="entry name" value="Enolase_C-like"/>
</dbReference>
<dbReference type="SUPFAM" id="SSF51604">
    <property type="entry name" value="Enolase C-terminal domain-like"/>
    <property type="match status" value="1"/>
</dbReference>
<organism evidence="3 4">
    <name type="scientific">Algoriphagus winogradskyi</name>
    <dbReference type="NCBI Taxonomy" id="237017"/>
    <lineage>
        <taxon>Bacteria</taxon>
        <taxon>Pseudomonadati</taxon>
        <taxon>Bacteroidota</taxon>
        <taxon>Cytophagia</taxon>
        <taxon>Cytophagales</taxon>
        <taxon>Cyclobacteriaceae</taxon>
        <taxon>Algoriphagus</taxon>
    </lineage>
</organism>
<dbReference type="SFLD" id="SFLDS00001">
    <property type="entry name" value="Enolase"/>
    <property type="match status" value="1"/>
</dbReference>
<dbReference type="Gene3D" id="3.30.390.10">
    <property type="entry name" value="Enolase-like, N-terminal domain"/>
    <property type="match status" value="1"/>
</dbReference>
<dbReference type="PANTHER" id="PTHR48073:SF2">
    <property type="entry name" value="O-SUCCINYLBENZOATE SYNTHASE"/>
    <property type="match status" value="1"/>
</dbReference>
<evidence type="ECO:0000313" key="4">
    <source>
        <dbReference type="Proteomes" id="UP001157915"/>
    </source>
</evidence>
<dbReference type="InterPro" id="IPR036849">
    <property type="entry name" value="Enolase-like_C_sf"/>
</dbReference>
<dbReference type="SMART" id="SM00922">
    <property type="entry name" value="MR_MLE"/>
    <property type="match status" value="1"/>
</dbReference>
<reference evidence="3 4" key="1">
    <citation type="submission" date="2017-05" db="EMBL/GenBank/DDBJ databases">
        <authorList>
            <person name="Varghese N."/>
            <person name="Submissions S."/>
        </authorList>
    </citation>
    <scope>NUCLEOTIDE SEQUENCE [LARGE SCALE GENOMIC DNA]</scope>
    <source>
        <strain evidence="3 4">DSM 15360</strain>
    </source>
</reference>
<name>A0ABY1NXD0_9BACT</name>
<dbReference type="SUPFAM" id="SSF54826">
    <property type="entry name" value="Enolase N-terminal domain-like"/>
    <property type="match status" value="1"/>
</dbReference>
<dbReference type="InterPro" id="IPR029017">
    <property type="entry name" value="Enolase-like_N"/>
</dbReference>
<sequence>MTDSAKITFEYLKRTLVFKFDAGTSRGVLKKKDVFWIKAFYPDQPEIAGWGEAAPLVKLSLDDRPDFENILQQTLEQMATIAWSQNENEVLSQVGQLIPVYLPSIRFGLETAILDLINGGKKKILGQDFFEGNRTIPINGLIWMGEKDFMLEQINEKFEQGFDCIKMKIGAIDFQQELELLSYIRKRYSKDQITLRVDANGAFSPEEALAKLHELAEFDLHSIEQPIAAGNWEAMRKLCEATPLPIALDEELIGVENKGELLDAIRPQHIILKPTLLGGILETKEWIALAEERNIGWWMTSALESNIGLNAIAQLADSLGASIPQGLGTGKLYQNNLKSPLEIDQGHIRYNSQIVWEQPS</sequence>
<feature type="domain" description="Mandelate racemase/muconate lactonizing enzyme C-terminal" evidence="2">
    <location>
        <begin position="147"/>
        <end position="245"/>
    </location>
</feature>
<dbReference type="InterPro" id="IPR013342">
    <property type="entry name" value="Mandelate_racemase_C"/>
</dbReference>
<gene>
    <name evidence="3" type="ORF">SAMN06265367_103207</name>
</gene>